<organism evidence="1 2">
    <name type="scientific">Athelia psychrophila</name>
    <dbReference type="NCBI Taxonomy" id="1759441"/>
    <lineage>
        <taxon>Eukaryota</taxon>
        <taxon>Fungi</taxon>
        <taxon>Dikarya</taxon>
        <taxon>Basidiomycota</taxon>
        <taxon>Agaricomycotina</taxon>
        <taxon>Agaricomycetes</taxon>
        <taxon>Agaricomycetidae</taxon>
        <taxon>Atheliales</taxon>
        <taxon>Atheliaceae</taxon>
        <taxon>Athelia</taxon>
    </lineage>
</organism>
<sequence length="162" mass="18281">MYGAWSWVYELHECEGNRNPSRLLCQTLHNQIINVRFLVAAEARKNSGCVCPSEWAEVEAGRSGFKIAARAPNLNASQEEYCPSDDPANEVDEATPKADKLKTKSLFKDRLYVRNLHPTVDKYTILIFSKYGTIKSMDYLFHTGARTCDCDGPPRSLSGMDR</sequence>
<name>A0A166R8M2_9AGAM</name>
<accession>A0A166R8M2</accession>
<reference evidence="1 2" key="1">
    <citation type="journal article" date="2016" name="Mol. Biol. Evol.">
        <title>Comparative Genomics of Early-Diverging Mushroom-Forming Fungi Provides Insights into the Origins of Lignocellulose Decay Capabilities.</title>
        <authorList>
            <person name="Nagy L.G."/>
            <person name="Riley R."/>
            <person name="Tritt A."/>
            <person name="Adam C."/>
            <person name="Daum C."/>
            <person name="Floudas D."/>
            <person name="Sun H."/>
            <person name="Yadav J.S."/>
            <person name="Pangilinan J."/>
            <person name="Larsson K.H."/>
            <person name="Matsuura K."/>
            <person name="Barry K."/>
            <person name="Labutti K."/>
            <person name="Kuo R."/>
            <person name="Ohm R.A."/>
            <person name="Bhattacharya S.S."/>
            <person name="Shirouzu T."/>
            <person name="Yoshinaga Y."/>
            <person name="Martin F.M."/>
            <person name="Grigoriev I.V."/>
            <person name="Hibbett D.S."/>
        </authorList>
    </citation>
    <scope>NUCLEOTIDE SEQUENCE [LARGE SCALE GENOMIC DNA]</scope>
    <source>
        <strain evidence="1 2">CBS 109695</strain>
    </source>
</reference>
<dbReference type="OrthoDB" id="6730379at2759"/>
<dbReference type="STRING" id="436010.A0A166R8M2"/>
<gene>
    <name evidence="1" type="ORF">FIBSPDRAFT_927730</name>
</gene>
<dbReference type="AlphaFoldDB" id="A0A166R8M2"/>
<dbReference type="EMBL" id="KV417505">
    <property type="protein sequence ID" value="KZP28021.1"/>
    <property type="molecule type" value="Genomic_DNA"/>
</dbReference>
<evidence type="ECO:0000313" key="1">
    <source>
        <dbReference type="EMBL" id="KZP28021.1"/>
    </source>
</evidence>
<keyword evidence="2" id="KW-1185">Reference proteome</keyword>
<proteinExistence type="predicted"/>
<evidence type="ECO:0000313" key="2">
    <source>
        <dbReference type="Proteomes" id="UP000076532"/>
    </source>
</evidence>
<dbReference type="Proteomes" id="UP000076532">
    <property type="component" value="Unassembled WGS sequence"/>
</dbReference>
<protein>
    <submittedName>
        <fullName evidence="1">Uncharacterized protein</fullName>
    </submittedName>
</protein>